<sequence>MEGALVQIPGAQAPEGAQVRILVAADGVKLRAAFWRPKGVARGTVCLFHGRIEFIEKYGEVVADLLARGFAVATLDYRGQGGSERLLVNPFKGHVGDFAEYRADAEALMRQVALIDCPAPYFALAHSMSAPVVADLISRQPQWFERAVLVAPMIGLPLRPTRFFAQGLASGLSRLGLSEAYIPSGSNRLPPLKAFAGNPVTSDPKRYAVSARALTIAPDLGVAAPTIGWVAAAFRAMIATSARGFPESLRTPTLVITAGRDRIVDPVAGERFARRLTSGGHVLLRGALHEIMLERDDIREQFWAAFDAFVPGRRQPA</sequence>
<dbReference type="PANTHER" id="PTHR11614">
    <property type="entry name" value="PHOSPHOLIPASE-RELATED"/>
    <property type="match status" value="1"/>
</dbReference>
<feature type="domain" description="Serine aminopeptidase S33" evidence="1">
    <location>
        <begin position="41"/>
        <end position="296"/>
    </location>
</feature>
<dbReference type="InterPro" id="IPR029058">
    <property type="entry name" value="AB_hydrolase_fold"/>
</dbReference>
<keyword evidence="2" id="KW-0378">Hydrolase</keyword>
<evidence type="ECO:0000259" key="1">
    <source>
        <dbReference type="Pfam" id="PF12146"/>
    </source>
</evidence>
<evidence type="ECO:0000313" key="3">
    <source>
        <dbReference type="Proteomes" id="UP000291613"/>
    </source>
</evidence>
<accession>A0A4Q9GQM8</accession>
<protein>
    <submittedName>
        <fullName evidence="2">Alpha/beta hydrolase</fullName>
    </submittedName>
</protein>
<evidence type="ECO:0000313" key="2">
    <source>
        <dbReference type="EMBL" id="TBN55114.1"/>
    </source>
</evidence>
<dbReference type="SUPFAM" id="SSF53474">
    <property type="entry name" value="alpha/beta-Hydrolases"/>
    <property type="match status" value="1"/>
</dbReference>
<dbReference type="GO" id="GO:0016787">
    <property type="term" value="F:hydrolase activity"/>
    <property type="evidence" value="ECO:0007669"/>
    <property type="project" value="UniProtKB-KW"/>
</dbReference>
<dbReference type="EMBL" id="SIUB01000001">
    <property type="protein sequence ID" value="TBN55114.1"/>
    <property type="molecule type" value="Genomic_DNA"/>
</dbReference>
<dbReference type="InterPro" id="IPR051044">
    <property type="entry name" value="MAG_DAG_Lipase"/>
</dbReference>
<dbReference type="AlphaFoldDB" id="A0A4Q9GQM8"/>
<dbReference type="InterPro" id="IPR022742">
    <property type="entry name" value="Hydrolase_4"/>
</dbReference>
<dbReference type="Gene3D" id="3.40.50.1820">
    <property type="entry name" value="alpha/beta hydrolase"/>
    <property type="match status" value="1"/>
</dbReference>
<organism evidence="2 3">
    <name type="scientific">Hansschlegelia quercus</name>
    <dbReference type="NCBI Taxonomy" id="2528245"/>
    <lineage>
        <taxon>Bacteria</taxon>
        <taxon>Pseudomonadati</taxon>
        <taxon>Pseudomonadota</taxon>
        <taxon>Alphaproteobacteria</taxon>
        <taxon>Hyphomicrobiales</taxon>
        <taxon>Methylopilaceae</taxon>
        <taxon>Hansschlegelia</taxon>
    </lineage>
</organism>
<name>A0A4Q9GQM8_9HYPH</name>
<dbReference type="Pfam" id="PF12146">
    <property type="entry name" value="Hydrolase_4"/>
    <property type="match status" value="1"/>
</dbReference>
<keyword evidence="3" id="KW-1185">Reference proteome</keyword>
<comment type="caution">
    <text evidence="2">The sequence shown here is derived from an EMBL/GenBank/DDBJ whole genome shotgun (WGS) entry which is preliminary data.</text>
</comment>
<dbReference type="Proteomes" id="UP000291613">
    <property type="component" value="Unassembled WGS sequence"/>
</dbReference>
<proteinExistence type="predicted"/>
<gene>
    <name evidence="2" type="ORF">EYR15_02955</name>
</gene>
<reference evidence="2 3" key="1">
    <citation type="submission" date="2019-02" db="EMBL/GenBank/DDBJ databases">
        <title>Hansschlegelia quercus sp. nov., a novel methylotrophic bacterium from buds of oak (Quercus robur L.).</title>
        <authorList>
            <person name="Agafonova N.V."/>
            <person name="Kaparullina E.N."/>
            <person name="Grouzdev D.S."/>
            <person name="Doronina N.V."/>
        </authorList>
    </citation>
    <scope>NUCLEOTIDE SEQUENCE [LARGE SCALE GENOMIC DNA]</scope>
    <source>
        <strain evidence="2 3">Dub</strain>
    </source>
</reference>
<dbReference type="OrthoDB" id="9788260at2"/>
<dbReference type="RefSeq" id="WP_131001365.1">
    <property type="nucleotide sequence ID" value="NZ_JBHSZR010000002.1"/>
</dbReference>